<feature type="domain" description="CdaR GGDEF-like" evidence="3">
    <location>
        <begin position="97"/>
        <end position="215"/>
    </location>
</feature>
<dbReference type="EMBL" id="FOJW01000005">
    <property type="protein sequence ID" value="SFB02215.1"/>
    <property type="molecule type" value="Genomic_DNA"/>
</dbReference>
<comment type="similarity">
    <text evidence="1">Belongs to the CdaR family.</text>
</comment>
<dbReference type="PANTHER" id="PTHR33744">
    <property type="entry name" value="CARBOHYDRATE DIACID REGULATOR"/>
    <property type="match status" value="1"/>
</dbReference>
<proteinExistence type="inferred from homology"/>
<gene>
    <name evidence="4" type="ORF">SAMN04488072_105192</name>
</gene>
<dbReference type="InterPro" id="IPR041522">
    <property type="entry name" value="CdaR_GGDEF"/>
</dbReference>
<dbReference type="Pfam" id="PF17853">
    <property type="entry name" value="GGDEF_2"/>
    <property type="match status" value="1"/>
</dbReference>
<reference evidence="4 5" key="1">
    <citation type="submission" date="2016-10" db="EMBL/GenBank/DDBJ databases">
        <authorList>
            <person name="de Groot N.N."/>
        </authorList>
    </citation>
    <scope>NUCLEOTIDE SEQUENCE [LARGE SCALE GENOMIC DNA]</scope>
    <source>
        <strain evidence="4 5">CGMCC 1.3702</strain>
    </source>
</reference>
<evidence type="ECO:0000256" key="1">
    <source>
        <dbReference type="ARBA" id="ARBA00006754"/>
    </source>
</evidence>
<dbReference type="InterPro" id="IPR051448">
    <property type="entry name" value="CdaR-like_regulators"/>
</dbReference>
<dbReference type="AlphaFoldDB" id="A0A1I0XMD6"/>
<evidence type="ECO:0000313" key="5">
    <source>
        <dbReference type="Proteomes" id="UP000198642"/>
    </source>
</evidence>
<dbReference type="InterPro" id="IPR042070">
    <property type="entry name" value="PucR_C-HTH_sf"/>
</dbReference>
<evidence type="ECO:0000259" key="2">
    <source>
        <dbReference type="Pfam" id="PF13556"/>
    </source>
</evidence>
<sequence length="331" mass="38463">MNEIISLLESLIDSKVAHYPTNHYEEDQTVFPIKRGNEVLGILKLDQPFNEFSRIDQVAIENASLAIAIDLMKDHALLENELQFREEVFNQMIEGISEKDIHRIIHYFNWDEDWHVQCMIIEGNDEPLWRNDQIKDKERLVRSIEHMITDICGHSLILTQAFQLIVIFPSLHVDTTHNIIKNIKSICRTANQLLFGVGRQTTIHHIATSYQEAIRSIGYAKSSQDVNIVEYAKLGAERLLHNIDDSTADLFIRDKLGKLLIKDRVLLDTLKAFANHHKQHNETAAYLHIHVNTLYYRLKRIEALLDINLKNEQDWFDIVIALRLFVASNKN</sequence>
<name>A0A1I0XMD6_9BACI</name>
<dbReference type="Proteomes" id="UP000198642">
    <property type="component" value="Unassembled WGS sequence"/>
</dbReference>
<keyword evidence="5" id="KW-1185">Reference proteome</keyword>
<dbReference type="InterPro" id="IPR025736">
    <property type="entry name" value="PucR_C-HTH_dom"/>
</dbReference>
<dbReference type="RefSeq" id="WP_090236239.1">
    <property type="nucleotide sequence ID" value="NZ_FOJW01000005.1"/>
</dbReference>
<dbReference type="STRING" id="237679.SAMN04488072_105192"/>
<dbReference type="Pfam" id="PF13556">
    <property type="entry name" value="HTH_30"/>
    <property type="match status" value="1"/>
</dbReference>
<dbReference type="Gene3D" id="1.10.10.2840">
    <property type="entry name" value="PucR C-terminal helix-turn-helix domain"/>
    <property type="match status" value="1"/>
</dbReference>
<feature type="domain" description="PucR C-terminal helix-turn-helix" evidence="2">
    <location>
        <begin position="266"/>
        <end position="324"/>
    </location>
</feature>
<organism evidence="4 5">
    <name type="scientific">Lentibacillus halodurans</name>
    <dbReference type="NCBI Taxonomy" id="237679"/>
    <lineage>
        <taxon>Bacteria</taxon>
        <taxon>Bacillati</taxon>
        <taxon>Bacillota</taxon>
        <taxon>Bacilli</taxon>
        <taxon>Bacillales</taxon>
        <taxon>Bacillaceae</taxon>
        <taxon>Lentibacillus</taxon>
    </lineage>
</organism>
<protein>
    <submittedName>
        <fullName evidence="4">PucR C-terminal helix-turn-helix domain-containing protein</fullName>
    </submittedName>
</protein>
<accession>A0A1I0XMD6</accession>
<dbReference type="PANTHER" id="PTHR33744:SF1">
    <property type="entry name" value="DNA-BINDING TRANSCRIPTIONAL ACTIVATOR ADER"/>
    <property type="match status" value="1"/>
</dbReference>
<dbReference type="OrthoDB" id="9792148at2"/>
<evidence type="ECO:0000259" key="3">
    <source>
        <dbReference type="Pfam" id="PF17853"/>
    </source>
</evidence>
<evidence type="ECO:0000313" key="4">
    <source>
        <dbReference type="EMBL" id="SFB02215.1"/>
    </source>
</evidence>